<evidence type="ECO:0000313" key="4">
    <source>
        <dbReference type="Proteomes" id="UP000320386"/>
    </source>
</evidence>
<dbReference type="KEGG" id="mcad:Pan265_03960"/>
<name>A0A518BUB1_9BACT</name>
<feature type="region of interest" description="Disordered" evidence="1">
    <location>
        <begin position="249"/>
        <end position="274"/>
    </location>
</feature>
<keyword evidence="4" id="KW-1185">Reference proteome</keyword>
<dbReference type="AlphaFoldDB" id="A0A518BUB1"/>
<dbReference type="SUPFAM" id="SSF54523">
    <property type="entry name" value="Pili subunits"/>
    <property type="match status" value="1"/>
</dbReference>
<dbReference type="InterPro" id="IPR045584">
    <property type="entry name" value="Pilin-like"/>
</dbReference>
<dbReference type="RefSeq" id="WP_145444731.1">
    <property type="nucleotide sequence ID" value="NZ_CP036280.1"/>
</dbReference>
<evidence type="ECO:0000256" key="1">
    <source>
        <dbReference type="SAM" id="MobiDB-lite"/>
    </source>
</evidence>
<keyword evidence="2" id="KW-0812">Transmembrane</keyword>
<dbReference type="PROSITE" id="PS00409">
    <property type="entry name" value="PROKAR_NTER_METHYL"/>
    <property type="match status" value="1"/>
</dbReference>
<feature type="transmembrane region" description="Helical" evidence="2">
    <location>
        <begin position="16"/>
        <end position="37"/>
    </location>
</feature>
<dbReference type="Pfam" id="PF07963">
    <property type="entry name" value="N_methyl"/>
    <property type="match status" value="1"/>
</dbReference>
<reference evidence="3 4" key="1">
    <citation type="submission" date="2019-02" db="EMBL/GenBank/DDBJ databases">
        <title>Deep-cultivation of Planctomycetes and their phenomic and genomic characterization uncovers novel biology.</title>
        <authorList>
            <person name="Wiegand S."/>
            <person name="Jogler M."/>
            <person name="Boedeker C."/>
            <person name="Pinto D."/>
            <person name="Vollmers J."/>
            <person name="Rivas-Marin E."/>
            <person name="Kohn T."/>
            <person name="Peeters S.H."/>
            <person name="Heuer A."/>
            <person name="Rast P."/>
            <person name="Oberbeckmann S."/>
            <person name="Bunk B."/>
            <person name="Jeske O."/>
            <person name="Meyerdierks A."/>
            <person name="Storesund J.E."/>
            <person name="Kallscheuer N."/>
            <person name="Luecker S."/>
            <person name="Lage O.M."/>
            <person name="Pohl T."/>
            <person name="Merkel B.J."/>
            <person name="Hornburger P."/>
            <person name="Mueller R.-W."/>
            <person name="Bruemmer F."/>
            <person name="Labrenz M."/>
            <person name="Spormann A.M."/>
            <person name="Op den Camp H."/>
            <person name="Overmann J."/>
            <person name="Amann R."/>
            <person name="Jetten M.S.M."/>
            <person name="Mascher T."/>
            <person name="Medema M.H."/>
            <person name="Devos D.P."/>
            <person name="Kaster A.-K."/>
            <person name="Ovreas L."/>
            <person name="Rohde M."/>
            <person name="Galperin M.Y."/>
            <person name="Jogler C."/>
        </authorList>
    </citation>
    <scope>NUCLEOTIDE SEQUENCE [LARGE SCALE GENOMIC DNA]</scope>
    <source>
        <strain evidence="3 4">Pan265</strain>
    </source>
</reference>
<keyword evidence="2" id="KW-0472">Membrane</keyword>
<dbReference type="EMBL" id="CP036280">
    <property type="protein sequence ID" value="QDU70568.1"/>
    <property type="molecule type" value="Genomic_DNA"/>
</dbReference>
<protein>
    <recommendedName>
        <fullName evidence="5">Prepilin-type N-terminal cleavage/methylation domain-containing protein</fullName>
    </recommendedName>
</protein>
<evidence type="ECO:0008006" key="5">
    <source>
        <dbReference type="Google" id="ProtNLM"/>
    </source>
</evidence>
<evidence type="ECO:0000313" key="3">
    <source>
        <dbReference type="EMBL" id="QDU70568.1"/>
    </source>
</evidence>
<dbReference type="InterPro" id="IPR012902">
    <property type="entry name" value="N_methyl_site"/>
</dbReference>
<proteinExistence type="predicted"/>
<dbReference type="PANTHER" id="PTHR30093">
    <property type="entry name" value="GENERAL SECRETION PATHWAY PROTEIN G"/>
    <property type="match status" value="1"/>
</dbReference>
<sequence>MTTQPLSGRSRRGFTLIELLVVISIIALLIGILLPALGRTRIVAKQMQNATQLRGIHQGLVIHAQGNKDWYTGYNAQGEARESTRVGDVTLRAIGDTYWGTSIAHRLAETVASGYVTSEYLLHPSDPSEKYAYGGGDVDEYFDEKNFSYALNELGHPNHPRYEQNYLPAAVPAWRGTINGQTPVIADRLYKLIGNDEYDPDNYIGMYSNEPGQIEFGMAWNDGHTSVNSSVVVDNTVVHTIRNTKDLVYSRGHDSPVGNVQTGIESPHDPAEGSSIRMSSWNSMNLTQEAFYKLLDLEY</sequence>
<evidence type="ECO:0000256" key="2">
    <source>
        <dbReference type="SAM" id="Phobius"/>
    </source>
</evidence>
<dbReference type="Gene3D" id="3.30.700.10">
    <property type="entry name" value="Glycoprotein, Type 4 Pilin"/>
    <property type="match status" value="1"/>
</dbReference>
<dbReference type="Proteomes" id="UP000320386">
    <property type="component" value="Chromosome"/>
</dbReference>
<dbReference type="OrthoDB" id="9847133at2"/>
<keyword evidence="2" id="KW-1133">Transmembrane helix</keyword>
<dbReference type="NCBIfam" id="TIGR02532">
    <property type="entry name" value="IV_pilin_GFxxxE"/>
    <property type="match status" value="1"/>
</dbReference>
<gene>
    <name evidence="3" type="ORF">Pan265_03960</name>
</gene>
<accession>A0A518BUB1</accession>
<organism evidence="3 4">
    <name type="scientific">Mucisphaera calidilacus</name>
    <dbReference type="NCBI Taxonomy" id="2527982"/>
    <lineage>
        <taxon>Bacteria</taxon>
        <taxon>Pseudomonadati</taxon>
        <taxon>Planctomycetota</taxon>
        <taxon>Phycisphaerae</taxon>
        <taxon>Phycisphaerales</taxon>
        <taxon>Phycisphaeraceae</taxon>
        <taxon>Mucisphaera</taxon>
    </lineage>
</organism>